<dbReference type="GO" id="GO:0071949">
    <property type="term" value="F:FAD binding"/>
    <property type="evidence" value="ECO:0007669"/>
    <property type="project" value="InterPro"/>
</dbReference>
<proteinExistence type="predicted"/>
<reference evidence="2" key="2">
    <citation type="submission" date="2020-09" db="EMBL/GenBank/DDBJ databases">
        <authorList>
            <person name="Sun Q."/>
            <person name="Zhou Y."/>
        </authorList>
    </citation>
    <scope>NUCLEOTIDE SEQUENCE</scope>
    <source>
        <strain evidence="2">CGMCC 1.15493</strain>
    </source>
</reference>
<gene>
    <name evidence="2" type="ORF">GCM10011335_34830</name>
</gene>
<dbReference type="Pfam" id="PF04940">
    <property type="entry name" value="BLUF"/>
    <property type="match status" value="1"/>
</dbReference>
<accession>A0A916Y418</accession>
<dbReference type="InterPro" id="IPR036046">
    <property type="entry name" value="Acylphosphatase-like_dom_sf"/>
</dbReference>
<dbReference type="Gene3D" id="3.30.70.100">
    <property type="match status" value="1"/>
</dbReference>
<evidence type="ECO:0000313" key="3">
    <source>
        <dbReference type="Proteomes" id="UP000613160"/>
    </source>
</evidence>
<dbReference type="InterPro" id="IPR007024">
    <property type="entry name" value="BLUF_domain"/>
</dbReference>
<keyword evidence="3" id="KW-1185">Reference proteome</keyword>
<dbReference type="Proteomes" id="UP000613160">
    <property type="component" value="Unassembled WGS sequence"/>
</dbReference>
<comment type="caution">
    <text evidence="2">The sequence shown here is derived from an EMBL/GenBank/DDBJ whole genome shotgun (WGS) entry which is preliminary data.</text>
</comment>
<feature type="domain" description="BLUF" evidence="1">
    <location>
        <begin position="2"/>
        <end position="93"/>
    </location>
</feature>
<sequence>MPIRIVYASQVCPYVGRQEMHAIVSLADESNRRDGITGVVAFDEFQVIQVLEGPRDVVEALYDRILKDDRDEGILTLQKHEIETARFPDWTMIERPIADVLMLINDLI</sequence>
<name>A0A916Y418_9HYPH</name>
<dbReference type="SUPFAM" id="SSF54975">
    <property type="entry name" value="Acylphosphatase/BLUF domain-like"/>
    <property type="match status" value="1"/>
</dbReference>
<dbReference type="AlphaFoldDB" id="A0A916Y418"/>
<dbReference type="GO" id="GO:0009882">
    <property type="term" value="F:blue light photoreceptor activity"/>
    <property type="evidence" value="ECO:0007669"/>
    <property type="project" value="InterPro"/>
</dbReference>
<protein>
    <recommendedName>
        <fullName evidence="1">BLUF domain-containing protein</fullName>
    </recommendedName>
</protein>
<dbReference type="EMBL" id="BMJJ01000009">
    <property type="protein sequence ID" value="GGD28655.1"/>
    <property type="molecule type" value="Genomic_DNA"/>
</dbReference>
<dbReference type="SMART" id="SM01034">
    <property type="entry name" value="BLUF"/>
    <property type="match status" value="1"/>
</dbReference>
<dbReference type="RefSeq" id="WP_188853096.1">
    <property type="nucleotide sequence ID" value="NZ_BMJJ01000009.1"/>
</dbReference>
<evidence type="ECO:0000259" key="1">
    <source>
        <dbReference type="PROSITE" id="PS50925"/>
    </source>
</evidence>
<dbReference type="PROSITE" id="PS50925">
    <property type="entry name" value="BLUF"/>
    <property type="match status" value="1"/>
</dbReference>
<evidence type="ECO:0000313" key="2">
    <source>
        <dbReference type="EMBL" id="GGD28655.1"/>
    </source>
</evidence>
<reference evidence="2" key="1">
    <citation type="journal article" date="2014" name="Int. J. Syst. Evol. Microbiol.">
        <title>Complete genome sequence of Corynebacterium casei LMG S-19264T (=DSM 44701T), isolated from a smear-ripened cheese.</title>
        <authorList>
            <consortium name="US DOE Joint Genome Institute (JGI-PGF)"/>
            <person name="Walter F."/>
            <person name="Albersmeier A."/>
            <person name="Kalinowski J."/>
            <person name="Ruckert C."/>
        </authorList>
    </citation>
    <scope>NUCLEOTIDE SEQUENCE</scope>
    <source>
        <strain evidence="2">CGMCC 1.15493</strain>
    </source>
</reference>
<organism evidence="2 3">
    <name type="scientific">Aureimonas glaciei</name>
    <dbReference type="NCBI Taxonomy" id="1776957"/>
    <lineage>
        <taxon>Bacteria</taxon>
        <taxon>Pseudomonadati</taxon>
        <taxon>Pseudomonadota</taxon>
        <taxon>Alphaproteobacteria</taxon>
        <taxon>Hyphomicrobiales</taxon>
        <taxon>Aurantimonadaceae</taxon>
        <taxon>Aureimonas</taxon>
    </lineage>
</organism>